<dbReference type="RefSeq" id="WP_345603140.1">
    <property type="nucleotide sequence ID" value="NZ_BAABKQ010000002.1"/>
</dbReference>
<name>A0ABP9D163_9ACTN</name>
<sequence length="49" mass="4851">MATQHTPSRSGAHLSTAQIKQHLAVMLAGPAGSAPLASADKDMPAAGTP</sequence>
<protein>
    <submittedName>
        <fullName evidence="1">Uncharacterized protein</fullName>
    </submittedName>
</protein>
<dbReference type="EMBL" id="BAABKQ010000002">
    <property type="protein sequence ID" value="GAA4824935.1"/>
    <property type="molecule type" value="Genomic_DNA"/>
</dbReference>
<gene>
    <name evidence="1" type="ORF">GCM10023353_37410</name>
</gene>
<organism evidence="1 2">
    <name type="scientific">Tomitella cavernea</name>
    <dbReference type="NCBI Taxonomy" id="1387982"/>
    <lineage>
        <taxon>Bacteria</taxon>
        <taxon>Bacillati</taxon>
        <taxon>Actinomycetota</taxon>
        <taxon>Actinomycetes</taxon>
        <taxon>Mycobacteriales</taxon>
        <taxon>Tomitella</taxon>
    </lineage>
</organism>
<proteinExistence type="predicted"/>
<dbReference type="Proteomes" id="UP001500839">
    <property type="component" value="Unassembled WGS sequence"/>
</dbReference>
<reference evidence="2" key="1">
    <citation type="journal article" date="2019" name="Int. J. Syst. Evol. Microbiol.">
        <title>The Global Catalogue of Microorganisms (GCM) 10K type strain sequencing project: providing services to taxonomists for standard genome sequencing and annotation.</title>
        <authorList>
            <consortium name="The Broad Institute Genomics Platform"/>
            <consortium name="The Broad Institute Genome Sequencing Center for Infectious Disease"/>
            <person name="Wu L."/>
            <person name="Ma J."/>
        </authorList>
    </citation>
    <scope>NUCLEOTIDE SEQUENCE [LARGE SCALE GENOMIC DNA]</scope>
    <source>
        <strain evidence="2">JCM 18542</strain>
    </source>
</reference>
<evidence type="ECO:0000313" key="2">
    <source>
        <dbReference type="Proteomes" id="UP001500839"/>
    </source>
</evidence>
<evidence type="ECO:0000313" key="1">
    <source>
        <dbReference type="EMBL" id="GAA4824935.1"/>
    </source>
</evidence>
<keyword evidence="2" id="KW-1185">Reference proteome</keyword>
<accession>A0ABP9D163</accession>
<comment type="caution">
    <text evidence="1">The sequence shown here is derived from an EMBL/GenBank/DDBJ whole genome shotgun (WGS) entry which is preliminary data.</text>
</comment>